<name>A0A9N9UH06_9HYPO</name>
<keyword evidence="4" id="KW-1185">Reference proteome</keyword>
<reference evidence="4" key="1">
    <citation type="submission" date="2019-06" db="EMBL/GenBank/DDBJ databases">
        <authorList>
            <person name="Broberg M."/>
        </authorList>
    </citation>
    <scope>NUCLEOTIDE SEQUENCE [LARGE SCALE GENOMIC DNA]</scope>
</reference>
<keyword evidence="2" id="KW-0732">Signal</keyword>
<feature type="chain" id="PRO_5040254179" evidence="2">
    <location>
        <begin position="21"/>
        <end position="658"/>
    </location>
</feature>
<comment type="caution">
    <text evidence="3">The sequence shown here is derived from an EMBL/GenBank/DDBJ whole genome shotgun (WGS) entry which is preliminary data.</text>
</comment>
<dbReference type="AlphaFoldDB" id="A0A9N9UH06"/>
<dbReference type="OrthoDB" id="3565018at2759"/>
<feature type="signal peptide" evidence="2">
    <location>
        <begin position="1"/>
        <end position="20"/>
    </location>
</feature>
<proteinExistence type="predicted"/>
<sequence>MSGIEVAGLVLGAFPIVCGAAKGLKPVFCNARSWWRFETSFEMFAAAISTQEIAYRQVLKRLVEPLDISDAEYESLVTDPNSPLWHERHVRAELLQRLPGEEHYWFMENLTSLKTSVFELQKLLPLDKIQQIDSKSLESELWRLQTSFSNEKDRLLARITAVNDDLHMYLDRVPDVSAQSSSKAMPFKELQTQACDIYECLAALWQCSCIDQHTLGMTVHSGLKACQAACKQSALNMLFESQSHIKQLRIRIEQSSDNAGVKDVVPKLDLEATTAFKREMMVRRHQKEALAAMSEDGISALAISSLPTSKPLVPPTVQRSSILKRAKKKLKGFSVLRYGTGKPQSQTSAPSASNAWVLSAANSTAPTSHTEDSSVSSGSLNNSIQIEGNTPSKKLQVRFAEDDDTPSSPSNDTMTQSSVNICQFAVNGATSGTNNFVSWSTKKNKVTIEHTPPDQTPLQAPEMLHLDALIGRMPRRLDRLCVGMQFMLTFLSLVHSAWVPASLSKSDMLLLCEQGAGSGQKLGKVVGPYFLCTSQAMKESISKTWHAKSSLLLLGVILLELFHGQRLEEQECWEACLVEGEPNESTLICSAYLWTVQGQETLEKFFGKEVGGGLSEAIRKCVCFEFGYNQDFGDPKLVNLVYREVVVPLQKCCPTYVL</sequence>
<reference evidence="3 4" key="2">
    <citation type="submission" date="2021-10" db="EMBL/GenBank/DDBJ databases">
        <authorList>
            <person name="Piombo E."/>
        </authorList>
    </citation>
    <scope>NUCLEOTIDE SEQUENCE [LARGE SCALE GENOMIC DNA]</scope>
</reference>
<evidence type="ECO:0000256" key="1">
    <source>
        <dbReference type="SAM" id="MobiDB-lite"/>
    </source>
</evidence>
<feature type="compositionally biased region" description="Polar residues" evidence="1">
    <location>
        <begin position="384"/>
        <end position="393"/>
    </location>
</feature>
<dbReference type="PANTHER" id="PTHR35186">
    <property type="entry name" value="ANK_REP_REGION DOMAIN-CONTAINING PROTEIN"/>
    <property type="match status" value="1"/>
</dbReference>
<dbReference type="PANTHER" id="PTHR35186:SF4">
    <property type="entry name" value="PRION-INHIBITION AND PROPAGATION HELO DOMAIN-CONTAINING PROTEIN"/>
    <property type="match status" value="1"/>
</dbReference>
<dbReference type="EMBL" id="CABFNO020001407">
    <property type="protein sequence ID" value="CAG9987038.1"/>
    <property type="molecule type" value="Genomic_DNA"/>
</dbReference>
<accession>A0A9N9UH06</accession>
<evidence type="ECO:0000256" key="2">
    <source>
        <dbReference type="SAM" id="SignalP"/>
    </source>
</evidence>
<dbReference type="Proteomes" id="UP000754883">
    <property type="component" value="Unassembled WGS sequence"/>
</dbReference>
<feature type="region of interest" description="Disordered" evidence="1">
    <location>
        <begin position="363"/>
        <end position="393"/>
    </location>
</feature>
<organism evidence="3 4">
    <name type="scientific">Clonostachys byssicola</name>
    <dbReference type="NCBI Taxonomy" id="160290"/>
    <lineage>
        <taxon>Eukaryota</taxon>
        <taxon>Fungi</taxon>
        <taxon>Dikarya</taxon>
        <taxon>Ascomycota</taxon>
        <taxon>Pezizomycotina</taxon>
        <taxon>Sordariomycetes</taxon>
        <taxon>Hypocreomycetidae</taxon>
        <taxon>Hypocreales</taxon>
        <taxon>Bionectriaceae</taxon>
        <taxon>Clonostachys</taxon>
    </lineage>
</organism>
<evidence type="ECO:0000313" key="4">
    <source>
        <dbReference type="Proteomes" id="UP000754883"/>
    </source>
</evidence>
<evidence type="ECO:0000313" key="3">
    <source>
        <dbReference type="EMBL" id="CAG9987038.1"/>
    </source>
</evidence>
<gene>
    <name evidence="3" type="ORF">CBYS24578_00013680</name>
</gene>
<protein>
    <submittedName>
        <fullName evidence="3">Uncharacterized protein</fullName>
    </submittedName>
</protein>
<feature type="compositionally biased region" description="Low complexity" evidence="1">
    <location>
        <begin position="373"/>
        <end position="383"/>
    </location>
</feature>